<dbReference type="Gene3D" id="3.40.50.150">
    <property type="entry name" value="Vaccinia Virus protein VP39"/>
    <property type="match status" value="2"/>
</dbReference>
<dbReference type="PROSITE" id="PS01230">
    <property type="entry name" value="TRMA_1"/>
    <property type="match status" value="1"/>
</dbReference>
<dbReference type="InterPro" id="IPR030390">
    <property type="entry name" value="MeTrfase_TrmA_AS"/>
</dbReference>
<feature type="domain" description="TRAM" evidence="7">
    <location>
        <begin position="88"/>
        <end position="150"/>
    </location>
</feature>
<dbReference type="PROSITE" id="PS50926">
    <property type="entry name" value="TRAM"/>
    <property type="match status" value="1"/>
</dbReference>
<dbReference type="Proteomes" id="UP000813444">
    <property type="component" value="Unassembled WGS sequence"/>
</dbReference>
<name>A0A8K0SYF5_9HYPO</name>
<dbReference type="InterPro" id="IPR010280">
    <property type="entry name" value="U5_MeTrfase_fam"/>
</dbReference>
<dbReference type="InterPro" id="IPR029063">
    <property type="entry name" value="SAM-dependent_MTases_sf"/>
</dbReference>
<dbReference type="PROSITE" id="PS51687">
    <property type="entry name" value="SAM_MT_RNA_M5U"/>
    <property type="match status" value="1"/>
</dbReference>
<sequence>MSSQTAPAQGGNHNAPKRRQDFKHEQQQHHSGKNRLGKPKKKTKRERNIGHGCSEDVLRLDIEALRLSRKESYQAADAPDEDIDIAALPAEGSEIQVQVHALSSGGDGLAMRDGDPSGRVYVVPFSVPGDTVKAQVFRHLPDHTVTNFLAVSEPSSMRDDSRIRCGYFAKCSGCQFQMLSYADQLAHKKTIVQKAYRNFSNLAPELVPPVQDTIASPLQYGYRTKLTPHYDHPPGVGWRNKQGKTFPECPSIGFNPKGRQTVLDIEDCPIGTDALRHGMKSERERMQAEYSRFSKGATILLRENTQRYPKDGASSVPEQLPPGAVKVETDENIDIKTCETDPKATTTEYVEELIFKNPAGAFFQNNNSILPTMCSYIREHAVPPGGDIKYLIDAYCGSGFFTISLGSRFQHSTGIDINSESIASANINATLNGLDKSRFNFIAADAPALFKNITYNPDETVVILDPPRRGCDEDFLQQLRRFGPKRVVYVSCNVHTQARDVGFLVRGEGDGKRYEMESLRGLDLFPQTAHVEGLAILNRVDEPAQEQLAAQAS</sequence>
<dbReference type="GO" id="GO:0032259">
    <property type="term" value="P:methylation"/>
    <property type="evidence" value="ECO:0007669"/>
    <property type="project" value="UniProtKB-KW"/>
</dbReference>
<evidence type="ECO:0000313" key="9">
    <source>
        <dbReference type="Proteomes" id="UP000813444"/>
    </source>
</evidence>
<dbReference type="AlphaFoldDB" id="A0A8K0SYF5"/>
<reference evidence="8" key="1">
    <citation type="journal article" date="2021" name="Nat. Commun.">
        <title>Genetic determinants of endophytism in the Arabidopsis root mycobiome.</title>
        <authorList>
            <person name="Mesny F."/>
            <person name="Miyauchi S."/>
            <person name="Thiergart T."/>
            <person name="Pickel B."/>
            <person name="Atanasova L."/>
            <person name="Karlsson M."/>
            <person name="Huettel B."/>
            <person name="Barry K.W."/>
            <person name="Haridas S."/>
            <person name="Chen C."/>
            <person name="Bauer D."/>
            <person name="Andreopoulos W."/>
            <person name="Pangilinan J."/>
            <person name="LaButti K."/>
            <person name="Riley R."/>
            <person name="Lipzen A."/>
            <person name="Clum A."/>
            <person name="Drula E."/>
            <person name="Henrissat B."/>
            <person name="Kohler A."/>
            <person name="Grigoriev I.V."/>
            <person name="Martin F.M."/>
            <person name="Hacquard S."/>
        </authorList>
    </citation>
    <scope>NUCLEOTIDE SEQUENCE</scope>
    <source>
        <strain evidence="8">MPI-CAGE-CH-0235</strain>
    </source>
</reference>
<dbReference type="Pfam" id="PF05958">
    <property type="entry name" value="tRNA_U5-meth_tr"/>
    <property type="match status" value="1"/>
</dbReference>
<dbReference type="FunFam" id="3.40.50.150:FF:000104">
    <property type="entry name" value="S-adenosyl-L-methionine-dependent methyltransferase"/>
    <property type="match status" value="1"/>
</dbReference>
<dbReference type="SUPFAM" id="SSF53335">
    <property type="entry name" value="S-adenosyl-L-methionine-dependent methyltransferases"/>
    <property type="match status" value="1"/>
</dbReference>
<evidence type="ECO:0000256" key="1">
    <source>
        <dbReference type="ARBA" id="ARBA00022603"/>
    </source>
</evidence>
<proteinExistence type="inferred from homology"/>
<dbReference type="PROSITE" id="PS01231">
    <property type="entry name" value="TRMA_2"/>
    <property type="match status" value="1"/>
</dbReference>
<feature type="binding site" evidence="4">
    <location>
        <position position="395"/>
    </location>
    <ligand>
        <name>S-adenosyl-L-methionine</name>
        <dbReference type="ChEBI" id="CHEBI:59789"/>
    </ligand>
</feature>
<dbReference type="GO" id="GO:0008033">
    <property type="term" value="P:tRNA processing"/>
    <property type="evidence" value="ECO:0007669"/>
    <property type="project" value="InterPro"/>
</dbReference>
<keyword evidence="3 4" id="KW-0949">S-adenosyl-L-methionine</keyword>
<feature type="compositionally biased region" description="Basic and acidic residues" evidence="6">
    <location>
        <begin position="18"/>
        <end position="28"/>
    </location>
</feature>
<dbReference type="PANTHER" id="PTHR11061:SF30">
    <property type="entry name" value="TRNA (URACIL(54)-C(5))-METHYLTRANSFERASE"/>
    <property type="match status" value="1"/>
</dbReference>
<feature type="compositionally biased region" description="Basic residues" evidence="6">
    <location>
        <begin position="30"/>
        <end position="45"/>
    </location>
</feature>
<dbReference type="InterPro" id="IPR025795">
    <property type="entry name" value="tRNA_(uracil-5-)_MeTrfase"/>
</dbReference>
<evidence type="ECO:0000256" key="2">
    <source>
        <dbReference type="ARBA" id="ARBA00022679"/>
    </source>
</evidence>
<feature type="binding site" evidence="4">
    <location>
        <position position="465"/>
    </location>
    <ligand>
        <name>S-adenosyl-L-methionine</name>
        <dbReference type="ChEBI" id="CHEBI:59789"/>
    </ligand>
</feature>
<feature type="binding site" evidence="4">
    <location>
        <position position="364"/>
    </location>
    <ligand>
        <name>S-adenosyl-L-methionine</name>
        <dbReference type="ChEBI" id="CHEBI:59789"/>
    </ligand>
</feature>
<dbReference type="InterPro" id="IPR030391">
    <property type="entry name" value="MeTrfase_TrmA_CS"/>
</dbReference>
<evidence type="ECO:0000256" key="6">
    <source>
        <dbReference type="SAM" id="MobiDB-lite"/>
    </source>
</evidence>
<dbReference type="GO" id="GO:0030697">
    <property type="term" value="F:tRNA (uracil(54)-C5)-methyltransferase activity, S-adenosyl methionine-dependent"/>
    <property type="evidence" value="ECO:0007669"/>
    <property type="project" value="InterPro"/>
</dbReference>
<dbReference type="FunFam" id="2.40.50.140:FF:000201">
    <property type="entry name" value="TRM2p tRNA methyltransferase"/>
    <property type="match status" value="1"/>
</dbReference>
<organism evidence="8 9">
    <name type="scientific">Stachybotrys elegans</name>
    <dbReference type="NCBI Taxonomy" id="80388"/>
    <lineage>
        <taxon>Eukaryota</taxon>
        <taxon>Fungi</taxon>
        <taxon>Dikarya</taxon>
        <taxon>Ascomycota</taxon>
        <taxon>Pezizomycotina</taxon>
        <taxon>Sordariomycetes</taxon>
        <taxon>Hypocreomycetidae</taxon>
        <taxon>Hypocreales</taxon>
        <taxon>Stachybotryaceae</taxon>
        <taxon>Stachybotrys</taxon>
    </lineage>
</organism>
<dbReference type="CDD" id="cd02440">
    <property type="entry name" value="AdoMet_MTases"/>
    <property type="match status" value="1"/>
</dbReference>
<feature type="active site" description="Nucleophile" evidence="4">
    <location>
        <position position="492"/>
    </location>
</feature>
<feature type="active site" evidence="5">
    <location>
        <position position="492"/>
    </location>
</feature>
<keyword evidence="1 4" id="KW-0489">Methyltransferase</keyword>
<evidence type="ECO:0000313" key="8">
    <source>
        <dbReference type="EMBL" id="KAH7320235.1"/>
    </source>
</evidence>
<dbReference type="PANTHER" id="PTHR11061">
    <property type="entry name" value="RNA M5U METHYLTRANSFERASE"/>
    <property type="match status" value="1"/>
</dbReference>
<dbReference type="InterPro" id="IPR012340">
    <property type="entry name" value="NA-bd_OB-fold"/>
</dbReference>
<feature type="region of interest" description="Disordered" evidence="6">
    <location>
        <begin position="1"/>
        <end position="51"/>
    </location>
</feature>
<dbReference type="InterPro" id="IPR002792">
    <property type="entry name" value="TRAM_dom"/>
</dbReference>
<evidence type="ECO:0000256" key="3">
    <source>
        <dbReference type="ARBA" id="ARBA00022691"/>
    </source>
</evidence>
<evidence type="ECO:0000259" key="7">
    <source>
        <dbReference type="PROSITE" id="PS50926"/>
    </source>
</evidence>
<gene>
    <name evidence="8" type="ORF">B0I35DRAFT_352382</name>
</gene>
<feature type="binding site" evidence="4">
    <location>
        <position position="416"/>
    </location>
    <ligand>
        <name>S-adenosyl-L-methionine</name>
        <dbReference type="ChEBI" id="CHEBI:59789"/>
    </ligand>
</feature>
<comment type="similarity">
    <text evidence="4">Belongs to the class I-like SAM-binding methyltransferase superfamily. RNA M5U methyltransferase family.</text>
</comment>
<evidence type="ECO:0000256" key="4">
    <source>
        <dbReference type="PROSITE-ProRule" id="PRU01024"/>
    </source>
</evidence>
<dbReference type="GO" id="GO:0009451">
    <property type="term" value="P:RNA modification"/>
    <property type="evidence" value="ECO:0007669"/>
    <property type="project" value="UniProtKB-ARBA"/>
</dbReference>
<dbReference type="SUPFAM" id="SSF50249">
    <property type="entry name" value="Nucleic acid-binding proteins"/>
    <property type="match status" value="1"/>
</dbReference>
<protein>
    <submittedName>
        <fullName evidence="8">Uracil-5--methyltransferase</fullName>
    </submittedName>
</protein>
<keyword evidence="2 4" id="KW-0808">Transferase</keyword>
<dbReference type="OrthoDB" id="10250660at2759"/>
<dbReference type="Gene3D" id="2.40.50.140">
    <property type="entry name" value="Nucleic acid-binding proteins"/>
    <property type="match status" value="1"/>
</dbReference>
<dbReference type="PROSITE" id="PS51622">
    <property type="entry name" value="SAM_MT_RNA_M5U_2"/>
    <property type="match status" value="1"/>
</dbReference>
<comment type="caution">
    <text evidence="8">The sequence shown here is derived from an EMBL/GenBank/DDBJ whole genome shotgun (WGS) entry which is preliminary data.</text>
</comment>
<evidence type="ECO:0000256" key="5">
    <source>
        <dbReference type="PROSITE-ProRule" id="PRU10015"/>
    </source>
</evidence>
<dbReference type="EMBL" id="JAGPNK010000006">
    <property type="protein sequence ID" value="KAH7320235.1"/>
    <property type="molecule type" value="Genomic_DNA"/>
</dbReference>
<keyword evidence="9" id="KW-1185">Reference proteome</keyword>
<accession>A0A8K0SYF5</accession>